<comment type="caution">
    <text evidence="1">The sequence shown here is derived from an EMBL/GenBank/DDBJ whole genome shotgun (WGS) entry which is preliminary data.</text>
</comment>
<dbReference type="Proteomes" id="UP000240978">
    <property type="component" value="Unassembled WGS sequence"/>
</dbReference>
<dbReference type="EMBL" id="PYGK01000026">
    <property type="protein sequence ID" value="PSL19903.1"/>
    <property type="molecule type" value="Genomic_DNA"/>
</dbReference>
<gene>
    <name evidence="1" type="ORF">CLV42_12615</name>
</gene>
<keyword evidence="2" id="KW-1185">Reference proteome</keyword>
<organism evidence="1 2">
    <name type="scientific">Chitinophaga ginsengisoli</name>
    <dbReference type="NCBI Taxonomy" id="363837"/>
    <lineage>
        <taxon>Bacteria</taxon>
        <taxon>Pseudomonadati</taxon>
        <taxon>Bacteroidota</taxon>
        <taxon>Chitinophagia</taxon>
        <taxon>Chitinophagales</taxon>
        <taxon>Chitinophagaceae</taxon>
        <taxon>Chitinophaga</taxon>
    </lineage>
</organism>
<dbReference type="AlphaFoldDB" id="A0A2P8FDW5"/>
<accession>A0A2P8FDW5</accession>
<dbReference type="RefSeq" id="WP_146154546.1">
    <property type="nucleotide sequence ID" value="NZ_PYGK01000026.1"/>
</dbReference>
<reference evidence="1 2" key="1">
    <citation type="submission" date="2018-03" db="EMBL/GenBank/DDBJ databases">
        <title>Genomic Encyclopedia of Archaeal and Bacterial Type Strains, Phase II (KMG-II): from individual species to whole genera.</title>
        <authorList>
            <person name="Goeker M."/>
        </authorList>
    </citation>
    <scope>NUCLEOTIDE SEQUENCE [LARGE SCALE GENOMIC DNA]</scope>
    <source>
        <strain evidence="1 2">DSM 18107</strain>
    </source>
</reference>
<sequence>MHTFDYLKAHRVAIQAAVGLTFKQLMLAHENYVNGSLNRQNNFERVKHIGITRTQNGFPLPYIYTTRGKLLYPKE</sequence>
<proteinExistence type="predicted"/>
<evidence type="ECO:0000313" key="2">
    <source>
        <dbReference type="Proteomes" id="UP000240978"/>
    </source>
</evidence>
<evidence type="ECO:0000313" key="1">
    <source>
        <dbReference type="EMBL" id="PSL19903.1"/>
    </source>
</evidence>
<protein>
    <submittedName>
        <fullName evidence="1">Uncharacterized protein</fullName>
    </submittedName>
</protein>
<dbReference type="OrthoDB" id="9890388at2"/>
<name>A0A2P8FDW5_9BACT</name>